<comment type="caution">
    <text evidence="5">The sequence shown here is derived from an EMBL/GenBank/DDBJ whole genome shotgun (WGS) entry which is preliminary data.</text>
</comment>
<keyword evidence="1" id="KW-0479">Metal-binding</keyword>
<evidence type="ECO:0000256" key="2">
    <source>
        <dbReference type="ARBA" id="ARBA00022771"/>
    </source>
</evidence>
<dbReference type="GO" id="GO:0008270">
    <property type="term" value="F:zinc ion binding"/>
    <property type="evidence" value="ECO:0007669"/>
    <property type="project" value="UniProtKB-KW"/>
</dbReference>
<name>A0A9W8YZD7_9PEZI</name>
<evidence type="ECO:0000313" key="6">
    <source>
        <dbReference type="Proteomes" id="UP001140453"/>
    </source>
</evidence>
<dbReference type="Pfam" id="PF01428">
    <property type="entry name" value="zf-AN1"/>
    <property type="match status" value="1"/>
</dbReference>
<dbReference type="Gene3D" id="4.10.1110.10">
    <property type="entry name" value="AN1-like Zinc finger"/>
    <property type="match status" value="1"/>
</dbReference>
<dbReference type="SMART" id="SM00154">
    <property type="entry name" value="ZnF_AN1"/>
    <property type="match status" value="1"/>
</dbReference>
<accession>A0A9W8YZD7</accession>
<organism evidence="5 6">
    <name type="scientific">Gnomoniopsis smithogilvyi</name>
    <dbReference type="NCBI Taxonomy" id="1191159"/>
    <lineage>
        <taxon>Eukaryota</taxon>
        <taxon>Fungi</taxon>
        <taxon>Dikarya</taxon>
        <taxon>Ascomycota</taxon>
        <taxon>Pezizomycotina</taxon>
        <taxon>Sordariomycetes</taxon>
        <taxon>Sordariomycetidae</taxon>
        <taxon>Diaporthales</taxon>
        <taxon>Gnomoniaceae</taxon>
        <taxon>Gnomoniopsis</taxon>
    </lineage>
</organism>
<protein>
    <recommendedName>
        <fullName evidence="4">AN1-type domain-containing protein</fullName>
    </recommendedName>
</protein>
<evidence type="ECO:0000256" key="3">
    <source>
        <dbReference type="ARBA" id="ARBA00022833"/>
    </source>
</evidence>
<gene>
    <name evidence="5" type="ORF">N0V93_000288</name>
</gene>
<evidence type="ECO:0000256" key="1">
    <source>
        <dbReference type="ARBA" id="ARBA00022723"/>
    </source>
</evidence>
<keyword evidence="6" id="KW-1185">Reference proteome</keyword>
<dbReference type="SUPFAM" id="SSF118310">
    <property type="entry name" value="AN1-like Zinc finger"/>
    <property type="match status" value="1"/>
</dbReference>
<reference evidence="5" key="1">
    <citation type="submission" date="2022-10" db="EMBL/GenBank/DDBJ databases">
        <title>Tapping the CABI collections for fungal endophytes: first genome assemblies for Collariella, Neodidymelliopsis, Ascochyta clinopodiicola, Didymella pomorum, Didymosphaeria variabile, Neocosmospora piperis and Neocucurbitaria cava.</title>
        <authorList>
            <person name="Hill R."/>
        </authorList>
    </citation>
    <scope>NUCLEOTIDE SEQUENCE</scope>
    <source>
        <strain evidence="5">IMI 355082</strain>
    </source>
</reference>
<dbReference type="EMBL" id="JAPEVB010000001">
    <property type="protein sequence ID" value="KAJ4396071.1"/>
    <property type="molecule type" value="Genomic_DNA"/>
</dbReference>
<dbReference type="InterPro" id="IPR000058">
    <property type="entry name" value="Znf_AN1"/>
</dbReference>
<dbReference type="InterPro" id="IPR035896">
    <property type="entry name" value="AN1-like_Znf"/>
</dbReference>
<evidence type="ECO:0000259" key="4">
    <source>
        <dbReference type="SMART" id="SM00154"/>
    </source>
</evidence>
<dbReference type="OrthoDB" id="428577at2759"/>
<proteinExistence type="predicted"/>
<dbReference type="AlphaFoldDB" id="A0A9W8YZD7"/>
<keyword evidence="2" id="KW-0863">Zinc-finger</keyword>
<feature type="domain" description="AN1-type" evidence="4">
    <location>
        <begin position="13"/>
        <end position="52"/>
    </location>
</feature>
<keyword evidence="3" id="KW-0862">Zinc</keyword>
<evidence type="ECO:0000313" key="5">
    <source>
        <dbReference type="EMBL" id="KAJ4396071.1"/>
    </source>
</evidence>
<sequence length="91" mass="10498">MAKPRCPAKVSDDGKECRKLAHPIVGKCDDCGKMFCSAHRFMEEHNCEMQALVSSSPDDPFRNVQWWMTKQKLFADNAEQLLKERTQVVRI</sequence>
<dbReference type="Proteomes" id="UP001140453">
    <property type="component" value="Unassembled WGS sequence"/>
</dbReference>